<dbReference type="Proteomes" id="UP000189410">
    <property type="component" value="Unassembled WGS sequence"/>
</dbReference>
<dbReference type="Pfam" id="PF01590">
    <property type="entry name" value="GAF"/>
    <property type="match status" value="1"/>
</dbReference>
<dbReference type="PROSITE" id="PS50887">
    <property type="entry name" value="GGDEF"/>
    <property type="match status" value="1"/>
</dbReference>
<evidence type="ECO:0000313" key="2">
    <source>
        <dbReference type="EMBL" id="OOE80589.1"/>
    </source>
</evidence>
<dbReference type="SMART" id="SM00065">
    <property type="entry name" value="GAF"/>
    <property type="match status" value="1"/>
</dbReference>
<dbReference type="RefSeq" id="WP_077668650.1">
    <property type="nucleotide sequence ID" value="NZ_MUFB01000035.1"/>
</dbReference>
<evidence type="ECO:0000313" key="3">
    <source>
        <dbReference type="Proteomes" id="UP000189410"/>
    </source>
</evidence>
<gene>
    <name evidence="2" type="ORF">BZG73_14245</name>
</gene>
<evidence type="ECO:0000259" key="1">
    <source>
        <dbReference type="PROSITE" id="PS50887"/>
    </source>
</evidence>
<organism evidence="2 3">
    <name type="scientific">Salinivibrio siamensis</name>
    <dbReference type="NCBI Taxonomy" id="414286"/>
    <lineage>
        <taxon>Bacteria</taxon>
        <taxon>Pseudomonadati</taxon>
        <taxon>Pseudomonadota</taxon>
        <taxon>Gammaproteobacteria</taxon>
        <taxon>Vibrionales</taxon>
        <taxon>Vibrionaceae</taxon>
        <taxon>Salinivibrio</taxon>
    </lineage>
</organism>
<dbReference type="InterPro" id="IPR029787">
    <property type="entry name" value="Nucleotide_cyclase"/>
</dbReference>
<dbReference type="PANTHER" id="PTHR43102:SF2">
    <property type="entry name" value="GAF DOMAIN-CONTAINING PROTEIN"/>
    <property type="match status" value="1"/>
</dbReference>
<name>A0ABX3K5I1_9GAMM</name>
<sequence length="309" mass="34779">MIHINTQDQIPFEHFEKASRDTLKYLNKKFGYGTWMMTRKHEDQWVILQVEGSKYGIDELTTLTWSDSMCSRMVQGEGPRWAPDVDSVPAYVNAPIYQAENIKSYIGIPVCYSDGNLFGTLCAIDTEPVDRIPPDGLETIELVSKLLSTLLQLELQNIDLSRKQMSFLPSQLKDHETGFLNRLGWSLYLEKEESNIRSVGTPVHVVAIDVSQSNQSTHLKDTAMTTLFVSILNGVLHDDGYIARLGEDIYTMLCANKTEEQMAVMVERLAKELSEAQIPVAIGFKKHDYGDNLDATVIAAIKSVRQSLT</sequence>
<dbReference type="InterPro" id="IPR043128">
    <property type="entry name" value="Rev_trsase/Diguanyl_cyclase"/>
</dbReference>
<protein>
    <recommendedName>
        <fullName evidence="1">GGDEF domain-containing protein</fullName>
    </recommendedName>
</protein>
<accession>A0ABX3K5I1</accession>
<feature type="domain" description="GGDEF" evidence="1">
    <location>
        <begin position="201"/>
        <end position="309"/>
    </location>
</feature>
<dbReference type="Gene3D" id="3.30.70.270">
    <property type="match status" value="1"/>
</dbReference>
<dbReference type="EMBL" id="MUFB01000035">
    <property type="protein sequence ID" value="OOE80589.1"/>
    <property type="molecule type" value="Genomic_DNA"/>
</dbReference>
<keyword evidence="3" id="KW-1185">Reference proteome</keyword>
<reference evidence="2 3" key="1">
    <citation type="journal article" date="2017" name="Genome Announc.">
        <title>Draft Genome Sequences of Salinivibrio proteolyticus, Salinivibrio sharmensis, Salinivibrio siamensis, Salinivibrio costicola subsp. alcaliphilus, Salinivibrio costicola subsp. vallismortis, and 29 New Isolates Belonging to the Genus Salinivibrio.</title>
        <authorList>
            <person name="Lopez-Hermoso C."/>
            <person name="de la Haba R.R."/>
            <person name="Sanchez-Porro C."/>
            <person name="Bayliss S.C."/>
            <person name="Feil E.J."/>
            <person name="Ventosa A."/>
        </authorList>
    </citation>
    <scope>NUCLEOTIDE SEQUENCE [LARGE SCALE GENOMIC DNA]</scope>
    <source>
        <strain evidence="2 3">JCM 14472</strain>
    </source>
</reference>
<dbReference type="InterPro" id="IPR029016">
    <property type="entry name" value="GAF-like_dom_sf"/>
</dbReference>
<dbReference type="Gene3D" id="3.30.450.40">
    <property type="match status" value="1"/>
</dbReference>
<comment type="caution">
    <text evidence="2">The sequence shown here is derived from an EMBL/GenBank/DDBJ whole genome shotgun (WGS) entry which is preliminary data.</text>
</comment>
<dbReference type="InterPro" id="IPR003018">
    <property type="entry name" value="GAF"/>
</dbReference>
<dbReference type="SUPFAM" id="SSF55073">
    <property type="entry name" value="Nucleotide cyclase"/>
    <property type="match status" value="1"/>
</dbReference>
<proteinExistence type="predicted"/>
<dbReference type="PANTHER" id="PTHR43102">
    <property type="entry name" value="SLR1143 PROTEIN"/>
    <property type="match status" value="1"/>
</dbReference>
<dbReference type="InterPro" id="IPR000160">
    <property type="entry name" value="GGDEF_dom"/>
</dbReference>
<dbReference type="SUPFAM" id="SSF55781">
    <property type="entry name" value="GAF domain-like"/>
    <property type="match status" value="1"/>
</dbReference>